<comment type="similarity">
    <text evidence="1">Belongs to the BLOC1S1 family.</text>
</comment>
<dbReference type="InterPro" id="IPR009395">
    <property type="entry name" value="BLOC1S1"/>
</dbReference>
<proteinExistence type="inferred from homology"/>
<evidence type="ECO:0000256" key="1">
    <source>
        <dbReference type="ARBA" id="ARBA00007133"/>
    </source>
</evidence>
<reference evidence="6" key="1">
    <citation type="submission" date="2025-08" db="UniProtKB">
        <authorList>
            <consortium name="Ensembl"/>
        </authorList>
    </citation>
    <scope>IDENTIFICATION</scope>
</reference>
<evidence type="ECO:0000313" key="7">
    <source>
        <dbReference type="Proteomes" id="UP000694381"/>
    </source>
</evidence>
<evidence type="ECO:0000256" key="5">
    <source>
        <dbReference type="ARBA" id="ARBA00050048"/>
    </source>
</evidence>
<reference evidence="6" key="2">
    <citation type="submission" date="2025-09" db="UniProtKB">
        <authorList>
            <consortium name="Ensembl"/>
        </authorList>
    </citation>
    <scope>IDENTIFICATION</scope>
</reference>
<protein>
    <recommendedName>
        <fullName evidence="2">Biogenesis of lysosome-related organelles complex 1 subunit 1</fullName>
    </recommendedName>
    <alternativeName>
        <fullName evidence="5">Protein acetyltransferase BLOC1S1</fullName>
    </alternativeName>
</protein>
<evidence type="ECO:0000313" key="6">
    <source>
        <dbReference type="Ensembl" id="ENSNGAP00000003858.1"/>
    </source>
</evidence>
<dbReference type="Proteomes" id="UP000694381">
    <property type="component" value="Unassembled WGS sequence"/>
</dbReference>
<comment type="function">
    <text evidence="4">Acts as a protein acetyltransferase. Negatively regulates aerobic respiration through mitochondrial protein lysine-acetylation. May counteract the action of the deacetylase SIRT3 by acetylating and regulating proteins of the mitochondrial respiratory chain including ATP5F1A and NDUFA9. Acts as a regulator of mTORC2 signaling in response to hypotoxic stress by mediating acetylation of RICTOR, thereby protecting RICTOR against ubiquitination and subsequent degradation by the proteasome.</text>
</comment>
<dbReference type="PANTHER" id="PTHR13073:SF0">
    <property type="entry name" value="BIOGENESIS OF LYSOSOME-RELATED ORGANELLES COMPLEX 1 SUBUNIT 1"/>
    <property type="match status" value="1"/>
</dbReference>
<dbReference type="AlphaFoldDB" id="A0A8C6QGY3"/>
<dbReference type="OMA" id="QDVENWA"/>
<keyword evidence="7" id="KW-1185">Reference proteome</keyword>
<dbReference type="GO" id="GO:0016197">
    <property type="term" value="P:endosomal transport"/>
    <property type="evidence" value="ECO:0007669"/>
    <property type="project" value="TreeGrafter"/>
</dbReference>
<name>A0A8C6QGY3_NANGA</name>
<evidence type="ECO:0000256" key="3">
    <source>
        <dbReference type="ARBA" id="ARBA00047787"/>
    </source>
</evidence>
<comment type="catalytic activity">
    <reaction evidence="3">
        <text>L-lysyl-[protein] + acetyl-CoA = N(6)-acetyl-L-lysyl-[protein] + CoA + H(+)</text>
        <dbReference type="Rhea" id="RHEA:45948"/>
        <dbReference type="Rhea" id="RHEA-COMP:9752"/>
        <dbReference type="Rhea" id="RHEA-COMP:10731"/>
        <dbReference type="ChEBI" id="CHEBI:15378"/>
        <dbReference type="ChEBI" id="CHEBI:29969"/>
        <dbReference type="ChEBI" id="CHEBI:57287"/>
        <dbReference type="ChEBI" id="CHEBI:57288"/>
        <dbReference type="ChEBI" id="CHEBI:61930"/>
    </reaction>
    <physiologicalReaction direction="left-to-right" evidence="3">
        <dbReference type="Rhea" id="RHEA:45949"/>
    </physiologicalReaction>
</comment>
<dbReference type="GO" id="GO:0031083">
    <property type="term" value="C:BLOC-1 complex"/>
    <property type="evidence" value="ECO:0007669"/>
    <property type="project" value="InterPro"/>
</dbReference>
<dbReference type="PANTHER" id="PTHR13073">
    <property type="entry name" value="BLOC-1 COMPLEX SUBUNIT 1"/>
    <property type="match status" value="1"/>
</dbReference>
<evidence type="ECO:0000256" key="2">
    <source>
        <dbReference type="ARBA" id="ARBA00019577"/>
    </source>
</evidence>
<dbReference type="Pfam" id="PF06320">
    <property type="entry name" value="GCN5L1"/>
    <property type="match status" value="1"/>
</dbReference>
<evidence type="ECO:0000256" key="4">
    <source>
        <dbReference type="ARBA" id="ARBA00049956"/>
    </source>
</evidence>
<organism evidence="6 7">
    <name type="scientific">Nannospalax galili</name>
    <name type="common">Northern Israeli blind subterranean mole rat</name>
    <name type="synonym">Spalax galili</name>
    <dbReference type="NCBI Taxonomy" id="1026970"/>
    <lineage>
        <taxon>Eukaryota</taxon>
        <taxon>Metazoa</taxon>
        <taxon>Chordata</taxon>
        <taxon>Craniata</taxon>
        <taxon>Vertebrata</taxon>
        <taxon>Euteleostomi</taxon>
        <taxon>Mammalia</taxon>
        <taxon>Eutheria</taxon>
        <taxon>Euarchontoglires</taxon>
        <taxon>Glires</taxon>
        <taxon>Rodentia</taxon>
        <taxon>Myomorpha</taxon>
        <taxon>Muroidea</taxon>
        <taxon>Spalacidae</taxon>
        <taxon>Spalacinae</taxon>
        <taxon>Nannospalax</taxon>
    </lineage>
</organism>
<dbReference type="Ensembl" id="ENSNGAT00000005880.1">
    <property type="protein sequence ID" value="ENSNGAP00000003858.1"/>
    <property type="gene ID" value="ENSNGAG00000004745.1"/>
</dbReference>
<dbReference type="GeneTree" id="ENSGT00390000002689"/>
<sequence>MSCLLKEHQAKQNERKRREAITAVTCLTDALVDHFNVGVAQAYRNQRKLDHEVKTVQVQVVWFAKQTGQRIRMVENFNQALEKIQDVENWAQRVDLDMLIVATALE</sequence>
<accession>A0A8C6QGY3</accession>